<accession>A0A4P7P0B4</accession>
<organism evidence="1 2">
    <name type="scientific">Hydrogenovibrio crunogenus</name>
    <dbReference type="NCBI Taxonomy" id="39765"/>
    <lineage>
        <taxon>Bacteria</taxon>
        <taxon>Pseudomonadati</taxon>
        <taxon>Pseudomonadota</taxon>
        <taxon>Gammaproteobacteria</taxon>
        <taxon>Thiotrichales</taxon>
        <taxon>Piscirickettsiaceae</taxon>
        <taxon>Hydrogenovibrio</taxon>
    </lineage>
</organism>
<sequence length="180" mass="20653">MSKKSQNYYTIGIYLNNQLSVSIMKANELVFAGKVFPIYMENLNDIFKANIVEENARISVCIHNESDIANQYSLIKTIVKTLLPKVQVINSDPIHILHEAFSEISEPSGNNLKAFEKDIMTASKKLDYTNNSELNDYEVANSFLTARYAWNHVKLMEAKNTMALPEDHNLREQKKRLHSK</sequence>
<dbReference type="EMBL" id="CP032096">
    <property type="protein sequence ID" value="QBZ83448.1"/>
    <property type="molecule type" value="Genomic_DNA"/>
</dbReference>
<protein>
    <submittedName>
        <fullName evidence="1">Uncharacterized protein</fullName>
    </submittedName>
</protein>
<proteinExistence type="predicted"/>
<keyword evidence="2" id="KW-1185">Reference proteome</keyword>
<reference evidence="1 2" key="1">
    <citation type="submission" date="2018-08" db="EMBL/GenBank/DDBJ databases">
        <title>Horizontal acquisition of hydrogen conversion ability and other habitat adaptations in Hydrogenovibrio crunogenus strains.</title>
        <authorList>
            <person name="Gonnella G."/>
            <person name="Adam N."/>
            <person name="Perner M."/>
        </authorList>
    </citation>
    <scope>NUCLEOTIDE SEQUENCE [LARGE SCALE GENOMIC DNA]</scope>
    <source>
        <strain evidence="1 2">SP-41</strain>
    </source>
</reference>
<evidence type="ECO:0000313" key="1">
    <source>
        <dbReference type="EMBL" id="QBZ83448.1"/>
    </source>
</evidence>
<gene>
    <name evidence="1" type="ORF">GHNINEIG_01503</name>
</gene>
<dbReference type="AlphaFoldDB" id="A0A4P7P0B4"/>
<dbReference type="RefSeq" id="WP_135796071.1">
    <property type="nucleotide sequence ID" value="NZ_CP032096.1"/>
</dbReference>
<evidence type="ECO:0000313" key="2">
    <source>
        <dbReference type="Proteomes" id="UP000296201"/>
    </source>
</evidence>
<name>A0A4P7P0B4_9GAMM</name>
<dbReference type="Proteomes" id="UP000296201">
    <property type="component" value="Chromosome"/>
</dbReference>